<evidence type="ECO:0000256" key="1">
    <source>
        <dbReference type="ARBA" id="ARBA00022801"/>
    </source>
</evidence>
<organism evidence="3 4">
    <name type="scientific">Lepeophtheirus salmonis</name>
    <name type="common">Salmon louse</name>
    <name type="synonym">Caligus salmonis</name>
    <dbReference type="NCBI Taxonomy" id="72036"/>
    <lineage>
        <taxon>Eukaryota</taxon>
        <taxon>Metazoa</taxon>
        <taxon>Ecdysozoa</taxon>
        <taxon>Arthropoda</taxon>
        <taxon>Crustacea</taxon>
        <taxon>Multicrustacea</taxon>
        <taxon>Hexanauplia</taxon>
        <taxon>Copepoda</taxon>
        <taxon>Siphonostomatoida</taxon>
        <taxon>Caligidae</taxon>
        <taxon>Lepeophtheirus</taxon>
    </lineage>
</organism>
<sequence>MNRTPDLVLAPTIELAQQIQKVVISLGDYLKAACYACIGGRSIASDIHVLEQGAHIVVGTPGRVFDIIAREHLRTGHINMFVLDEADEMLNIQVVLMSATMPDDVLHVTKRFMRDPIRILVRKEELTLEGILQFYVFVEKEE</sequence>
<evidence type="ECO:0000313" key="4">
    <source>
        <dbReference type="Proteomes" id="UP000675881"/>
    </source>
</evidence>
<dbReference type="EMBL" id="HG994584">
    <property type="protein sequence ID" value="CAF2957324.1"/>
    <property type="molecule type" value="Genomic_DNA"/>
</dbReference>
<dbReference type="AlphaFoldDB" id="A0A7R8D0A0"/>
<dbReference type="Proteomes" id="UP000675881">
    <property type="component" value="Chromosome 5"/>
</dbReference>
<dbReference type="PROSITE" id="PS00039">
    <property type="entry name" value="DEAD_ATP_HELICASE"/>
    <property type="match status" value="1"/>
</dbReference>
<dbReference type="InterPro" id="IPR014001">
    <property type="entry name" value="Helicase_ATP-bd"/>
</dbReference>
<keyword evidence="2" id="KW-0067">ATP-binding</keyword>
<dbReference type="GO" id="GO:0004386">
    <property type="term" value="F:helicase activity"/>
    <property type="evidence" value="ECO:0007669"/>
    <property type="project" value="UniProtKB-KW"/>
</dbReference>
<dbReference type="Gene3D" id="3.40.50.300">
    <property type="entry name" value="P-loop containing nucleotide triphosphate hydrolases"/>
    <property type="match status" value="1"/>
</dbReference>
<dbReference type="Pfam" id="PF00270">
    <property type="entry name" value="DEAD"/>
    <property type="match status" value="1"/>
</dbReference>
<evidence type="ECO:0000313" key="3">
    <source>
        <dbReference type="EMBL" id="CAF2957324.1"/>
    </source>
</evidence>
<gene>
    <name evidence="3" type="ORF">LSAA_9929</name>
</gene>
<dbReference type="GO" id="GO:0005524">
    <property type="term" value="F:ATP binding"/>
    <property type="evidence" value="ECO:0007669"/>
    <property type="project" value="InterPro"/>
</dbReference>
<dbReference type="GO" id="GO:0003676">
    <property type="term" value="F:nucleic acid binding"/>
    <property type="evidence" value="ECO:0007669"/>
    <property type="project" value="InterPro"/>
</dbReference>
<dbReference type="InterPro" id="IPR011545">
    <property type="entry name" value="DEAD/DEAH_box_helicase_dom"/>
</dbReference>
<dbReference type="SMART" id="SM00487">
    <property type="entry name" value="DEXDc"/>
    <property type="match status" value="1"/>
</dbReference>
<keyword evidence="4" id="KW-1185">Reference proteome</keyword>
<dbReference type="GO" id="GO:0016787">
    <property type="term" value="F:hydrolase activity"/>
    <property type="evidence" value="ECO:0007669"/>
    <property type="project" value="UniProtKB-KW"/>
</dbReference>
<dbReference type="InterPro" id="IPR027417">
    <property type="entry name" value="P-loop_NTPase"/>
</dbReference>
<accession>A0A7R8D0A0</accession>
<keyword evidence="1" id="KW-0378">Hydrolase</keyword>
<dbReference type="InterPro" id="IPR000629">
    <property type="entry name" value="RNA-helicase_DEAD-box_CS"/>
</dbReference>
<evidence type="ECO:0000256" key="2">
    <source>
        <dbReference type="ARBA" id="ARBA00022806"/>
    </source>
</evidence>
<proteinExistence type="predicted"/>
<keyword evidence="2" id="KW-0547">Nucleotide-binding</keyword>
<protein>
    <submittedName>
        <fullName evidence="3">EIF4A</fullName>
    </submittedName>
</protein>
<dbReference type="SUPFAM" id="SSF52540">
    <property type="entry name" value="P-loop containing nucleoside triphosphate hydrolases"/>
    <property type="match status" value="1"/>
</dbReference>
<dbReference type="PROSITE" id="PS51192">
    <property type="entry name" value="HELICASE_ATP_BIND_1"/>
    <property type="match status" value="1"/>
</dbReference>
<reference evidence="3" key="1">
    <citation type="submission" date="2021-02" db="EMBL/GenBank/DDBJ databases">
        <authorList>
            <person name="Bekaert M."/>
        </authorList>
    </citation>
    <scope>NUCLEOTIDE SEQUENCE</scope>
    <source>
        <strain evidence="3">IoA-00</strain>
    </source>
</reference>
<keyword evidence="2" id="KW-0347">Helicase</keyword>
<dbReference type="PANTHER" id="PTHR47958">
    <property type="entry name" value="ATP-DEPENDENT RNA HELICASE DBP3"/>
    <property type="match status" value="1"/>
</dbReference>
<name>A0A7R8D0A0_LEPSM</name>
<dbReference type="OrthoDB" id="10265785at2759"/>